<dbReference type="RefSeq" id="WP_378307151.1">
    <property type="nucleotide sequence ID" value="NZ_JBHUKS010000015.1"/>
</dbReference>
<evidence type="ECO:0008006" key="3">
    <source>
        <dbReference type="Google" id="ProtNLM"/>
    </source>
</evidence>
<organism evidence="1 2">
    <name type="scientific">Amycolatopsis silviterrae</name>
    <dbReference type="NCBI Taxonomy" id="1656914"/>
    <lineage>
        <taxon>Bacteria</taxon>
        <taxon>Bacillati</taxon>
        <taxon>Actinomycetota</taxon>
        <taxon>Actinomycetes</taxon>
        <taxon>Pseudonocardiales</taxon>
        <taxon>Pseudonocardiaceae</taxon>
        <taxon>Amycolatopsis</taxon>
    </lineage>
</organism>
<dbReference type="EMBL" id="JBHUKS010000015">
    <property type="protein sequence ID" value="MFD2470161.1"/>
    <property type="molecule type" value="Genomic_DNA"/>
</dbReference>
<reference evidence="2" key="1">
    <citation type="journal article" date="2019" name="Int. J. Syst. Evol. Microbiol.">
        <title>The Global Catalogue of Microorganisms (GCM) 10K type strain sequencing project: providing services to taxonomists for standard genome sequencing and annotation.</title>
        <authorList>
            <consortium name="The Broad Institute Genomics Platform"/>
            <consortium name="The Broad Institute Genome Sequencing Center for Infectious Disease"/>
            <person name="Wu L."/>
            <person name="Ma J."/>
        </authorList>
    </citation>
    <scope>NUCLEOTIDE SEQUENCE [LARGE SCALE GENOMIC DNA]</scope>
    <source>
        <strain evidence="2">CGMCC 4.7641</strain>
    </source>
</reference>
<sequence length="70" mass="8184">MTTQVLKKVLLPRWHPCPVYLTAVRDDADLRRWNPELRPRGTVSVLGSGARLACRFRWAADFLRVFRAEF</sequence>
<comment type="caution">
    <text evidence="1">The sequence shown here is derived from an EMBL/GenBank/DDBJ whole genome shotgun (WGS) entry which is preliminary data.</text>
</comment>
<name>A0ABW5HAR5_9PSEU</name>
<protein>
    <recommendedName>
        <fullName evidence="3">SRPBCC family protein</fullName>
    </recommendedName>
</protein>
<evidence type="ECO:0000313" key="2">
    <source>
        <dbReference type="Proteomes" id="UP001597483"/>
    </source>
</evidence>
<dbReference type="Proteomes" id="UP001597483">
    <property type="component" value="Unassembled WGS sequence"/>
</dbReference>
<accession>A0ABW5HAR5</accession>
<keyword evidence="2" id="KW-1185">Reference proteome</keyword>
<gene>
    <name evidence="1" type="ORF">ACFSVL_22430</name>
</gene>
<evidence type="ECO:0000313" key="1">
    <source>
        <dbReference type="EMBL" id="MFD2470161.1"/>
    </source>
</evidence>
<proteinExistence type="predicted"/>